<proteinExistence type="predicted"/>
<protein>
    <submittedName>
        <fullName evidence="1">Uncharacterized protein</fullName>
    </submittedName>
</protein>
<gene>
    <name evidence="1" type="ORF">LCGC14_1362410</name>
</gene>
<dbReference type="AlphaFoldDB" id="A0A0F9K7R8"/>
<dbReference type="EMBL" id="LAZR01008528">
    <property type="protein sequence ID" value="KKM78194.1"/>
    <property type="molecule type" value="Genomic_DNA"/>
</dbReference>
<organism evidence="1">
    <name type="scientific">marine sediment metagenome</name>
    <dbReference type="NCBI Taxonomy" id="412755"/>
    <lineage>
        <taxon>unclassified sequences</taxon>
        <taxon>metagenomes</taxon>
        <taxon>ecological metagenomes</taxon>
    </lineage>
</organism>
<accession>A0A0F9K7R8</accession>
<evidence type="ECO:0000313" key="1">
    <source>
        <dbReference type="EMBL" id="KKM78194.1"/>
    </source>
</evidence>
<name>A0A0F9K7R8_9ZZZZ</name>
<sequence length="65" mass="7227">MKISEIEDKIVSGNLSAAEVFTQMKQHIDAASKKSWNQAIDAAAELMDCGGGVEPEYMRQQLRTR</sequence>
<reference evidence="1" key="1">
    <citation type="journal article" date="2015" name="Nature">
        <title>Complex archaea that bridge the gap between prokaryotes and eukaryotes.</title>
        <authorList>
            <person name="Spang A."/>
            <person name="Saw J.H."/>
            <person name="Jorgensen S.L."/>
            <person name="Zaremba-Niedzwiedzka K."/>
            <person name="Martijn J."/>
            <person name="Lind A.E."/>
            <person name="van Eijk R."/>
            <person name="Schleper C."/>
            <person name="Guy L."/>
            <person name="Ettema T.J."/>
        </authorList>
    </citation>
    <scope>NUCLEOTIDE SEQUENCE</scope>
</reference>
<comment type="caution">
    <text evidence="1">The sequence shown here is derived from an EMBL/GenBank/DDBJ whole genome shotgun (WGS) entry which is preliminary data.</text>
</comment>